<dbReference type="EMBL" id="CATQJL010000316">
    <property type="protein sequence ID" value="CAJ0606326.1"/>
    <property type="molecule type" value="Genomic_DNA"/>
</dbReference>
<organism evidence="2 3">
    <name type="scientific">Cylicocyclus nassatus</name>
    <name type="common">Nematode worm</name>
    <dbReference type="NCBI Taxonomy" id="53992"/>
    <lineage>
        <taxon>Eukaryota</taxon>
        <taxon>Metazoa</taxon>
        <taxon>Ecdysozoa</taxon>
        <taxon>Nematoda</taxon>
        <taxon>Chromadorea</taxon>
        <taxon>Rhabditida</taxon>
        <taxon>Rhabditina</taxon>
        <taxon>Rhabditomorpha</taxon>
        <taxon>Strongyloidea</taxon>
        <taxon>Strongylidae</taxon>
        <taxon>Cylicocyclus</taxon>
    </lineage>
</organism>
<evidence type="ECO:0000313" key="2">
    <source>
        <dbReference type="EMBL" id="CAJ0606326.1"/>
    </source>
</evidence>
<dbReference type="GO" id="GO:0000271">
    <property type="term" value="P:polysaccharide biosynthetic process"/>
    <property type="evidence" value="ECO:0007669"/>
    <property type="project" value="TreeGrafter"/>
</dbReference>
<evidence type="ECO:0000256" key="1">
    <source>
        <dbReference type="SAM" id="Phobius"/>
    </source>
</evidence>
<feature type="transmembrane region" description="Helical" evidence="1">
    <location>
        <begin position="12"/>
        <end position="30"/>
    </location>
</feature>
<keyword evidence="3" id="KW-1185">Reference proteome</keyword>
<comment type="caution">
    <text evidence="2">The sequence shown here is derived from an EMBL/GenBank/DDBJ whole genome shotgun (WGS) entry which is preliminary data.</text>
</comment>
<gene>
    <name evidence="2" type="ORF">CYNAS_LOCUS18309</name>
</gene>
<evidence type="ECO:0000313" key="3">
    <source>
        <dbReference type="Proteomes" id="UP001176961"/>
    </source>
</evidence>
<dbReference type="InterPro" id="IPR050879">
    <property type="entry name" value="Acyltransferase_3"/>
</dbReference>
<reference evidence="2" key="1">
    <citation type="submission" date="2023-07" db="EMBL/GenBank/DDBJ databases">
        <authorList>
            <consortium name="CYATHOMIX"/>
        </authorList>
    </citation>
    <scope>NUCLEOTIDE SEQUENCE</scope>
    <source>
        <strain evidence="2">N/A</strain>
    </source>
</reference>
<sequence length="108" mass="12256">MPMGVSETSPWIRSFITNTLLVALLALVIINPKWLTNEVARLCATFIAGTVIFPDANVYILTNSYILYCGDISYVLYLVHWPVIVAERYCWDLNTLNLTGKDFFTGEF</sequence>
<keyword evidence="1" id="KW-0472">Membrane</keyword>
<keyword evidence="1" id="KW-1133">Transmembrane helix</keyword>
<proteinExistence type="predicted"/>
<dbReference type="AlphaFoldDB" id="A0AA36H9N2"/>
<name>A0AA36H9N2_CYLNA</name>
<keyword evidence="1" id="KW-0812">Transmembrane</keyword>
<evidence type="ECO:0008006" key="4">
    <source>
        <dbReference type="Google" id="ProtNLM"/>
    </source>
</evidence>
<protein>
    <recommendedName>
        <fullName evidence="4">Acyltransferase 3 domain-containing protein</fullName>
    </recommendedName>
</protein>
<dbReference type="PANTHER" id="PTHR23028">
    <property type="entry name" value="ACETYLTRANSFERASE"/>
    <property type="match status" value="1"/>
</dbReference>
<dbReference type="Proteomes" id="UP001176961">
    <property type="component" value="Unassembled WGS sequence"/>
</dbReference>
<feature type="transmembrane region" description="Helical" evidence="1">
    <location>
        <begin position="42"/>
        <end position="59"/>
    </location>
</feature>
<dbReference type="PANTHER" id="PTHR23028:SF53">
    <property type="entry name" value="ACYL_TRANSF_3 DOMAIN-CONTAINING PROTEIN"/>
    <property type="match status" value="1"/>
</dbReference>
<accession>A0AA36H9N2</accession>
<dbReference type="GO" id="GO:0016020">
    <property type="term" value="C:membrane"/>
    <property type="evidence" value="ECO:0007669"/>
    <property type="project" value="TreeGrafter"/>
</dbReference>